<sequence length="32" mass="3962">MVTSVEMLCLSRKDENAKYKQAYEEQKFEIYW</sequence>
<evidence type="ECO:0000313" key="2">
    <source>
        <dbReference type="Proteomes" id="UP000245880"/>
    </source>
</evidence>
<keyword evidence="2" id="KW-1185">Reference proteome</keyword>
<comment type="caution">
    <text evidence="1">The sequence shown here is derived from an EMBL/GenBank/DDBJ whole genome shotgun (WGS) entry which is preliminary data.</text>
</comment>
<protein>
    <submittedName>
        <fullName evidence="1">Uncharacterized protein</fullName>
    </submittedName>
</protein>
<dbReference type="Proteomes" id="UP000245880">
    <property type="component" value="Unassembled WGS sequence"/>
</dbReference>
<proteinExistence type="predicted"/>
<evidence type="ECO:0000313" key="1">
    <source>
        <dbReference type="EMBL" id="PWJ57313.1"/>
    </source>
</evidence>
<gene>
    <name evidence="1" type="ORF">CLV98_10719</name>
</gene>
<reference evidence="1 2" key="1">
    <citation type="submission" date="2018-03" db="EMBL/GenBank/DDBJ databases">
        <title>Genomic Encyclopedia of Archaeal and Bacterial Type Strains, Phase II (KMG-II): from individual species to whole genera.</title>
        <authorList>
            <person name="Goeker M."/>
        </authorList>
    </citation>
    <scope>NUCLEOTIDE SEQUENCE [LARGE SCALE GENOMIC DNA]</scope>
    <source>
        <strain evidence="1 2">DSM 100346</strain>
    </source>
</reference>
<dbReference type="EMBL" id="QGDT01000007">
    <property type="protein sequence ID" value="PWJ57313.1"/>
    <property type="molecule type" value="Genomic_DNA"/>
</dbReference>
<accession>A0A316AI03</accession>
<name>A0A316AI03_9BACT</name>
<dbReference type="AlphaFoldDB" id="A0A316AI03"/>
<organism evidence="1 2">
    <name type="scientific">Dyadobacter jejuensis</name>
    <dbReference type="NCBI Taxonomy" id="1082580"/>
    <lineage>
        <taxon>Bacteria</taxon>
        <taxon>Pseudomonadati</taxon>
        <taxon>Bacteroidota</taxon>
        <taxon>Cytophagia</taxon>
        <taxon>Cytophagales</taxon>
        <taxon>Spirosomataceae</taxon>
        <taxon>Dyadobacter</taxon>
    </lineage>
</organism>